<reference evidence="3 4" key="1">
    <citation type="journal article" date="2011" name="BMC Genomics">
        <title>Genome sequencing reveals diversification of virulence factor content and possible host adaptation in distinct subpopulations of Salmonella enterica.</title>
        <authorList>
            <person name="den Bakker H.C."/>
            <person name="Moreno Switt A.I."/>
            <person name="Govoni G."/>
            <person name="Cummings C.A."/>
            <person name="Ranieri M.L."/>
            <person name="Degoricija L."/>
            <person name="Hoelzer K."/>
            <person name="Rodriguez-Rivera L.D."/>
            <person name="Brown S."/>
            <person name="Bolchacova E."/>
            <person name="Furtado M.R."/>
            <person name="Wiedmann M."/>
        </authorList>
    </citation>
    <scope>NUCLEOTIDE SEQUENCE [LARGE SCALE GENOMIC DNA]</scope>
    <source>
        <strain evidence="3 4">A4-543</strain>
    </source>
</reference>
<protein>
    <submittedName>
        <fullName evidence="3">Invasion protein InvH</fullName>
    </submittedName>
</protein>
<feature type="signal peptide" evidence="2">
    <location>
        <begin position="1"/>
        <end position="19"/>
    </location>
</feature>
<dbReference type="AlphaFoldDB" id="G5R4L3"/>
<evidence type="ECO:0000256" key="1">
    <source>
        <dbReference type="SAM" id="MobiDB-lite"/>
    </source>
</evidence>
<name>G5R4L3_SALSE</name>
<dbReference type="Proteomes" id="UP000005065">
    <property type="component" value="Unassembled WGS sequence"/>
</dbReference>
<evidence type="ECO:0000313" key="3">
    <source>
        <dbReference type="EMBL" id="EHC83640.1"/>
    </source>
</evidence>
<gene>
    <name evidence="3" type="ORF">LTSESEN_4513</name>
</gene>
<organism evidence="3 4">
    <name type="scientific">Salmonella enterica subsp. enterica serovar Senftenberg str. A4-543</name>
    <dbReference type="NCBI Taxonomy" id="913082"/>
    <lineage>
        <taxon>Bacteria</taxon>
        <taxon>Pseudomonadati</taxon>
        <taxon>Pseudomonadota</taxon>
        <taxon>Gammaproteobacteria</taxon>
        <taxon>Enterobacterales</taxon>
        <taxon>Enterobacteriaceae</taxon>
        <taxon>Salmonella</taxon>
    </lineage>
</organism>
<dbReference type="PROSITE" id="PS51257">
    <property type="entry name" value="PROKAR_LIPOPROTEIN"/>
    <property type="match status" value="1"/>
</dbReference>
<keyword evidence="2" id="KW-0732">Signal</keyword>
<evidence type="ECO:0000256" key="2">
    <source>
        <dbReference type="SAM" id="SignalP"/>
    </source>
</evidence>
<accession>G5R4L3</accession>
<comment type="caution">
    <text evidence="3">The sequence shown here is derived from an EMBL/GenBank/DDBJ whole genome shotgun (WGS) entry which is preliminary data.</text>
</comment>
<feature type="compositionally biased region" description="Low complexity" evidence="1">
    <location>
        <begin position="65"/>
        <end position="87"/>
    </location>
</feature>
<proteinExistence type="predicted"/>
<feature type="region of interest" description="Disordered" evidence="1">
    <location>
        <begin position="62"/>
        <end position="87"/>
    </location>
</feature>
<dbReference type="InterPro" id="IPR006830">
    <property type="entry name" value="InvH"/>
</dbReference>
<sequence length="87" mass="9306">MKKFYSCLPVFLLIGCAQVPLPSSVSKPVQQPGAQKEQLANANSIDECQSLPYVPSDLAKNKSLSNQNADNSASKNSAISSSIFCEK</sequence>
<evidence type="ECO:0000313" key="4">
    <source>
        <dbReference type="Proteomes" id="UP000005065"/>
    </source>
</evidence>
<feature type="non-terminal residue" evidence="3">
    <location>
        <position position="87"/>
    </location>
</feature>
<feature type="chain" id="PRO_5003483243" evidence="2">
    <location>
        <begin position="20"/>
        <end position="87"/>
    </location>
</feature>
<dbReference type="Pfam" id="PF04741">
    <property type="entry name" value="InvH"/>
    <property type="match status" value="1"/>
</dbReference>
<dbReference type="EMBL" id="AFCU01001465">
    <property type="protein sequence ID" value="EHC83640.1"/>
    <property type="molecule type" value="Genomic_DNA"/>
</dbReference>